<dbReference type="PANTHER" id="PTHR11647">
    <property type="entry name" value="HYDRANTOINASE/DIHYDROPYRIMIDINASE FAMILY MEMBER"/>
    <property type="match status" value="1"/>
</dbReference>
<feature type="domain" description="Amidohydrolase-related" evidence="8">
    <location>
        <begin position="192"/>
        <end position="581"/>
    </location>
</feature>
<keyword evidence="9" id="KW-1185">Reference proteome</keyword>
<evidence type="ECO:0000256" key="1">
    <source>
        <dbReference type="ARBA" id="ARBA00001947"/>
    </source>
</evidence>
<name>A0ABM0MPS2_SACKO</name>
<keyword evidence="4" id="KW-0378">Hydrolase</keyword>
<evidence type="ECO:0000313" key="9">
    <source>
        <dbReference type="Proteomes" id="UP000694865"/>
    </source>
</evidence>
<dbReference type="Pfam" id="PF01979">
    <property type="entry name" value="Amidohydro_1"/>
    <property type="match status" value="1"/>
</dbReference>
<protein>
    <recommendedName>
        <fullName evidence="6">dihydropyrimidinase</fullName>
        <ecNumber evidence="6">3.5.2.2</ecNumber>
    </recommendedName>
</protein>
<reference evidence="10" key="1">
    <citation type="submission" date="2025-08" db="UniProtKB">
        <authorList>
            <consortium name="RefSeq"/>
        </authorList>
    </citation>
    <scope>IDENTIFICATION</scope>
    <source>
        <tissue evidence="10">Testes</tissue>
    </source>
</reference>
<evidence type="ECO:0000259" key="8">
    <source>
        <dbReference type="Pfam" id="PF01979"/>
    </source>
</evidence>
<accession>A0ABM0MPS2</accession>
<evidence type="ECO:0000256" key="5">
    <source>
        <dbReference type="ARBA" id="ARBA00036696"/>
    </source>
</evidence>
<comment type="cofactor">
    <cofactor evidence="1">
        <name>Zn(2+)</name>
        <dbReference type="ChEBI" id="CHEBI:29105"/>
    </cofactor>
</comment>
<evidence type="ECO:0000256" key="6">
    <source>
        <dbReference type="ARBA" id="ARBA00039113"/>
    </source>
</evidence>
<evidence type="ECO:0000256" key="7">
    <source>
        <dbReference type="SAM" id="MobiDB-lite"/>
    </source>
</evidence>
<proteinExistence type="inferred from homology"/>
<dbReference type="Gene3D" id="3.20.20.140">
    <property type="entry name" value="Metal-dependent hydrolases"/>
    <property type="match status" value="1"/>
</dbReference>
<feature type="compositionally biased region" description="Basic and acidic residues" evidence="7">
    <location>
        <begin position="1"/>
        <end position="20"/>
    </location>
</feature>
<dbReference type="InterPro" id="IPR006680">
    <property type="entry name" value="Amidohydro-rel"/>
</dbReference>
<comment type="similarity">
    <text evidence="2">Belongs to the metallo-dependent hydrolases superfamily. Hydantoinase/dihydropyrimidinase family.</text>
</comment>
<dbReference type="Gene3D" id="2.30.40.10">
    <property type="entry name" value="Urease, subunit C, domain 1"/>
    <property type="match status" value="1"/>
</dbReference>
<evidence type="ECO:0000256" key="3">
    <source>
        <dbReference type="ARBA" id="ARBA00022723"/>
    </source>
</evidence>
<comment type="catalytic activity">
    <reaction evidence="5">
        <text>5,6-dihydrouracil + H2O = 3-(carbamoylamino)propanoate + H(+)</text>
        <dbReference type="Rhea" id="RHEA:16121"/>
        <dbReference type="ChEBI" id="CHEBI:11892"/>
        <dbReference type="ChEBI" id="CHEBI:15377"/>
        <dbReference type="ChEBI" id="CHEBI:15378"/>
        <dbReference type="ChEBI" id="CHEBI:15901"/>
        <dbReference type="EC" id="3.5.2.2"/>
    </reaction>
</comment>
<dbReference type="GeneID" id="100372131"/>
<feature type="region of interest" description="Disordered" evidence="7">
    <location>
        <begin position="1"/>
        <end position="37"/>
    </location>
</feature>
<evidence type="ECO:0000313" key="10">
    <source>
        <dbReference type="RefSeq" id="XP_006822013.1"/>
    </source>
</evidence>
<feature type="compositionally biased region" description="Basic and acidic residues" evidence="7">
    <location>
        <begin position="617"/>
        <end position="627"/>
    </location>
</feature>
<feature type="compositionally biased region" description="Polar residues" evidence="7">
    <location>
        <begin position="102"/>
        <end position="115"/>
    </location>
</feature>
<dbReference type="InterPro" id="IPR050378">
    <property type="entry name" value="Metallo-dep_Hydrolases_sf"/>
</dbReference>
<dbReference type="EC" id="3.5.2.2" evidence="6"/>
<evidence type="ECO:0000256" key="2">
    <source>
        <dbReference type="ARBA" id="ARBA00008829"/>
    </source>
</evidence>
<keyword evidence="3" id="KW-0479">Metal-binding</keyword>
<dbReference type="SUPFAM" id="SSF51338">
    <property type="entry name" value="Composite domain of metallo-dependent hydrolases"/>
    <property type="match status" value="2"/>
</dbReference>
<feature type="region of interest" description="Disordered" evidence="7">
    <location>
        <begin position="95"/>
        <end position="123"/>
    </location>
</feature>
<dbReference type="SUPFAM" id="SSF51556">
    <property type="entry name" value="Metallo-dependent hydrolases"/>
    <property type="match status" value="1"/>
</dbReference>
<dbReference type="InterPro" id="IPR011059">
    <property type="entry name" value="Metal-dep_hydrolase_composite"/>
</dbReference>
<organism evidence="9 10">
    <name type="scientific">Saccoglossus kowalevskii</name>
    <name type="common">Acorn worm</name>
    <dbReference type="NCBI Taxonomy" id="10224"/>
    <lineage>
        <taxon>Eukaryota</taxon>
        <taxon>Metazoa</taxon>
        <taxon>Hemichordata</taxon>
        <taxon>Enteropneusta</taxon>
        <taxon>Harrimaniidae</taxon>
        <taxon>Saccoglossus</taxon>
    </lineage>
</organism>
<dbReference type="InterPro" id="IPR011778">
    <property type="entry name" value="Hydantoinase/dihydroPyrase"/>
</dbReference>
<feature type="region of interest" description="Disordered" evidence="7">
    <location>
        <begin position="617"/>
        <end position="707"/>
    </location>
</feature>
<dbReference type="CDD" id="cd01314">
    <property type="entry name" value="D-HYD"/>
    <property type="match status" value="1"/>
</dbReference>
<dbReference type="PANTHER" id="PTHR11647:SF1">
    <property type="entry name" value="COLLAPSIN RESPONSE MEDIATOR PROTEIN"/>
    <property type="match status" value="1"/>
</dbReference>
<gene>
    <name evidence="10" type="primary">LOC100372131</name>
</gene>
<dbReference type="RefSeq" id="XP_006822013.1">
    <property type="nucleotide sequence ID" value="XM_006821950.1"/>
</dbReference>
<dbReference type="Proteomes" id="UP000694865">
    <property type="component" value="Unplaced"/>
</dbReference>
<sequence length="707" mass="77881">MADAMEEKELTTKEDHHESNPEAVFQSMEGDKDTGPVRRVTNSMFATVTEKMGSLPLGGFRRQDAEPVFKEIDRTLKLPDKRAVYRASPEHLESYNIPDASRNGNSNCKTNQAAPTSPVDPTEADSLIEADTAVPVNERFLTQRILIKGGRVVNSDYSFDADVYCEDGIIRQVGKDLITPGGATIIEANGKLVMPGGIDTHTHFQMPFMGTVSADDFYQGTKAALAGGTTMIMDFVIPQKGESLLSAYEKWRSWADPKVCCDYSLHMAVTWWGDKVSQEMEVLTKDKGVNSFKTFMAYKDVFMLNDTELYHTFNRCKELRALAQVHAENGDLIAETSKKMLELGITGPEGHEMCRPEEVEAEAVNRAICIASQTSVPLYVVKVMSKSSANIIAAARKKGHIVFGEPIAASLACNGTHYWNKCWRHAAGYVLGPPLRPDTTTPGYLMDMLANDELQLTGTDNCTFNSNQKAMGKDDFTKIPNGVNGVEDRMSVIWEKGVHTGKIDPCRYVAVTSTNAAKIFNIYPRKGVIQVGSDADIVVWDPDQTRTISKDTHHQAVDFNIFEGMECHGVPVAVVCQGRLVVDEGVMHVTQGAGRFIPNPVNSPTCYSKIKRRDELNQPKAVEREAYEGPVYDPSQKIESPSPSDPLTHHDEDLSSRPTSRHGGRDLHASTFSLSGRQVDDHVCPRASHKITNPPGGKSSIMFGNSN</sequence>
<dbReference type="NCBIfam" id="TIGR02033">
    <property type="entry name" value="D-hydantoinase"/>
    <property type="match status" value="1"/>
</dbReference>
<dbReference type="InterPro" id="IPR032466">
    <property type="entry name" value="Metal_Hydrolase"/>
</dbReference>
<evidence type="ECO:0000256" key="4">
    <source>
        <dbReference type="ARBA" id="ARBA00022801"/>
    </source>
</evidence>